<organism evidence="8 9">
    <name type="scientific">Sporosarcina psychrophila</name>
    <name type="common">Bacillus psychrophilus</name>
    <dbReference type="NCBI Taxonomy" id="1476"/>
    <lineage>
        <taxon>Bacteria</taxon>
        <taxon>Bacillati</taxon>
        <taxon>Bacillota</taxon>
        <taxon>Bacilli</taxon>
        <taxon>Bacillales</taxon>
        <taxon>Caryophanaceae</taxon>
        <taxon>Sporosarcina</taxon>
    </lineage>
</organism>
<dbReference type="SUPFAM" id="SSF56091">
    <property type="entry name" value="DNA ligase/mRNA capping enzyme, catalytic domain"/>
    <property type="match status" value="1"/>
</dbReference>
<reference evidence="8 9" key="1">
    <citation type="submission" date="2024-06" db="EMBL/GenBank/DDBJ databases">
        <title>Sorghum-associated microbial communities from plants grown in Nebraska, USA.</title>
        <authorList>
            <person name="Schachtman D."/>
        </authorList>
    </citation>
    <scope>NUCLEOTIDE SEQUENCE [LARGE SCALE GENOMIC DNA]</scope>
    <source>
        <strain evidence="8 9">1288</strain>
    </source>
</reference>
<keyword evidence="3" id="KW-0235">DNA replication</keyword>
<comment type="cofactor">
    <cofactor evidence="1">
        <name>a divalent metal cation</name>
        <dbReference type="ChEBI" id="CHEBI:60240"/>
    </cofactor>
</comment>
<accession>A0ABV2K9Q0</accession>
<dbReference type="EMBL" id="JBEPME010000004">
    <property type="protein sequence ID" value="MET3657801.1"/>
    <property type="molecule type" value="Genomic_DNA"/>
</dbReference>
<evidence type="ECO:0000313" key="9">
    <source>
        <dbReference type="Proteomes" id="UP001549104"/>
    </source>
</evidence>
<evidence type="ECO:0000256" key="5">
    <source>
        <dbReference type="ARBA" id="ARBA00023204"/>
    </source>
</evidence>
<dbReference type="PANTHER" id="PTHR47810:SF1">
    <property type="entry name" value="DNA LIGASE B"/>
    <property type="match status" value="1"/>
</dbReference>
<evidence type="ECO:0000259" key="7">
    <source>
        <dbReference type="PROSITE" id="PS50160"/>
    </source>
</evidence>
<dbReference type="GO" id="GO:0016874">
    <property type="term" value="F:ligase activity"/>
    <property type="evidence" value="ECO:0007669"/>
    <property type="project" value="UniProtKB-KW"/>
</dbReference>
<dbReference type="Gene3D" id="3.30.1490.70">
    <property type="match status" value="1"/>
</dbReference>
<dbReference type="PANTHER" id="PTHR47810">
    <property type="entry name" value="DNA LIGASE"/>
    <property type="match status" value="1"/>
</dbReference>
<evidence type="ECO:0000256" key="4">
    <source>
        <dbReference type="ARBA" id="ARBA00022763"/>
    </source>
</evidence>
<evidence type="ECO:0000256" key="3">
    <source>
        <dbReference type="ARBA" id="ARBA00022705"/>
    </source>
</evidence>
<keyword evidence="5" id="KW-0234">DNA repair</keyword>
<evidence type="ECO:0000313" key="8">
    <source>
        <dbReference type="EMBL" id="MET3657801.1"/>
    </source>
</evidence>
<dbReference type="Pfam" id="PF01068">
    <property type="entry name" value="DNA_ligase_A_M"/>
    <property type="match status" value="1"/>
</dbReference>
<dbReference type="InterPro" id="IPR012340">
    <property type="entry name" value="NA-bd_OB-fold"/>
</dbReference>
<protein>
    <submittedName>
        <fullName evidence="8">ATP-dependent DNA ligase</fullName>
    </submittedName>
</protein>
<name>A0ABV2K9Q0_SPOPS</name>
<evidence type="ECO:0000256" key="6">
    <source>
        <dbReference type="ARBA" id="ARBA00034003"/>
    </source>
</evidence>
<gene>
    <name evidence="8" type="ORF">ABIC55_002898</name>
</gene>
<keyword evidence="4" id="KW-0227">DNA damage</keyword>
<feature type="domain" description="ATP-dependent DNA ligase family profile" evidence="7">
    <location>
        <begin position="55"/>
        <end position="147"/>
    </location>
</feature>
<comment type="caution">
    <text evidence="8">The sequence shown here is derived from an EMBL/GenBank/DDBJ whole genome shotgun (WGS) entry which is preliminary data.</text>
</comment>
<dbReference type="SUPFAM" id="SSF50249">
    <property type="entry name" value="Nucleic acid-binding proteins"/>
    <property type="match status" value="1"/>
</dbReference>
<keyword evidence="9" id="KW-1185">Reference proteome</keyword>
<dbReference type="Proteomes" id="UP001549104">
    <property type="component" value="Unassembled WGS sequence"/>
</dbReference>
<dbReference type="RefSeq" id="WP_354313787.1">
    <property type="nucleotide sequence ID" value="NZ_JBEPME010000004.1"/>
</dbReference>
<evidence type="ECO:0000256" key="2">
    <source>
        <dbReference type="ARBA" id="ARBA00022598"/>
    </source>
</evidence>
<keyword evidence="2 8" id="KW-0436">Ligase</keyword>
<dbReference type="InterPro" id="IPR012310">
    <property type="entry name" value="DNA_ligase_ATP-dep_cent"/>
</dbReference>
<proteinExistence type="predicted"/>
<dbReference type="InterPro" id="IPR050326">
    <property type="entry name" value="NAD_dep_DNA_ligaseB"/>
</dbReference>
<sequence length="223" mass="24965">MLVGNRHSYTRHGTITTSRFPELLFGGDELLLDGELIAPGTDAPDNFSGAMSRFSGNNDQPISLMVFDVITYLQASVTYWPIEERKELLTEVISKIDSPYINLVPYVATEGEQLFKVIKENKMEGVIAKRIGSLYLPGTRSDDWRKIINWSYHDVIVSKVSLGPLTVQLHSIEGDYMGSVVIGFTKEIRQMLKSLTPPFSVTVKSRGWTSGGKLRLPQIVEIK</sequence>
<evidence type="ECO:0000256" key="1">
    <source>
        <dbReference type="ARBA" id="ARBA00001968"/>
    </source>
</evidence>
<dbReference type="PROSITE" id="PS50160">
    <property type="entry name" value="DNA_LIGASE_A3"/>
    <property type="match status" value="1"/>
</dbReference>
<dbReference type="Gene3D" id="3.30.470.30">
    <property type="entry name" value="DNA ligase/mRNA capping enzyme"/>
    <property type="match status" value="1"/>
</dbReference>
<comment type="catalytic activity">
    <reaction evidence="6">
        <text>ATP + (deoxyribonucleotide)n-3'-hydroxyl + 5'-phospho-(deoxyribonucleotide)m = (deoxyribonucleotide)n+m + AMP + diphosphate.</text>
        <dbReference type="EC" id="6.5.1.1"/>
    </reaction>
</comment>